<keyword evidence="6 10" id="KW-0378">Hydrolase</keyword>
<gene>
    <name evidence="10" type="ORF">AAP_02562</name>
</gene>
<reference evidence="10 11" key="1">
    <citation type="journal article" date="2016" name="Genome Biol. Evol.">
        <title>Divergent and convergent evolution of fungal pathogenicity.</title>
        <authorList>
            <person name="Shang Y."/>
            <person name="Xiao G."/>
            <person name="Zheng P."/>
            <person name="Cen K."/>
            <person name="Zhan S."/>
            <person name="Wang C."/>
        </authorList>
    </citation>
    <scope>NUCLEOTIDE SEQUENCE [LARGE SCALE GENOMIC DNA]</scope>
    <source>
        <strain evidence="10 11">ARSEF 7405</strain>
    </source>
</reference>
<keyword evidence="7" id="KW-0788">Thiol protease</keyword>
<evidence type="ECO:0000256" key="7">
    <source>
        <dbReference type="ARBA" id="ARBA00022807"/>
    </source>
</evidence>
<dbReference type="GO" id="GO:0006508">
    <property type="term" value="P:proteolysis"/>
    <property type="evidence" value="ECO:0007669"/>
    <property type="project" value="UniProtKB-KW"/>
</dbReference>
<dbReference type="GO" id="GO:0005829">
    <property type="term" value="C:cytosol"/>
    <property type="evidence" value="ECO:0007669"/>
    <property type="project" value="TreeGrafter"/>
</dbReference>
<comment type="catalytic activity">
    <reaction evidence="1">
        <text>Thiol-dependent hydrolysis of ester, thioester, amide, peptide and isopeptide bonds formed by the C-terminal Gly of ubiquitin (a 76-residue protein attached to proteins as an intracellular targeting signal).</text>
        <dbReference type="EC" id="3.4.19.12"/>
    </reaction>
</comment>
<dbReference type="AlphaFoldDB" id="A0A167ZU56"/>
<dbReference type="SUPFAM" id="SSF54001">
    <property type="entry name" value="Cysteine proteinases"/>
    <property type="match status" value="1"/>
</dbReference>
<dbReference type="GO" id="GO:0016579">
    <property type="term" value="P:protein deubiquitination"/>
    <property type="evidence" value="ECO:0007669"/>
    <property type="project" value="InterPro"/>
</dbReference>
<dbReference type="InterPro" id="IPR018200">
    <property type="entry name" value="USP_CS"/>
</dbReference>
<dbReference type="InterPro" id="IPR001394">
    <property type="entry name" value="Peptidase_C19_UCH"/>
</dbReference>
<feature type="compositionally biased region" description="Low complexity" evidence="8">
    <location>
        <begin position="610"/>
        <end position="622"/>
    </location>
</feature>
<sequence length="622" mass="69914">MSSSIYNSRSSLYRDQYRVYHDHSASRRLVDSNAVVFVCLSAALVYHILRHFKILSVSFSEVAWHAFICLLPRRIIRRLNGYRPGQEALLEGLQSPSFTERHLAKSAIMLRYLGISTSSFPGAAELSTLHTRFVSTRSSDPPGLGNWDNSCYQNSIIHGLAALPALSEYLSQNLKHLAGRNAFRTHLALKDIIDLLNDSRNAGSVLWIPTELKSMSSWQQQDAQEYFSKIIEEVDRESRQALVGFTKNPGLTLDDSFKIKGDVTAEELPCSLRNPLEGLIAQRVGCTQCGWCEEISLIPFNCLTVSLGRRSDNDLQQCLDDYTDLERIEGVECAKCTLLKRKEQLQSFMERFDKLKTPPEDSEKEASLRGAVEEKLQIINEVLENEDFSDSTLTKKCAIARPARVQSTKTRQAVIARPPKSLVIHINRSVFDESTGMLVKNSAPLRFPKTMDITEWCLGAQAIDEGHKDEIWAMDPATSLLPVETLKNTAFGQYELKAVICHFGRHDTGHYVCYRKFSAEQFPYKKSEEEEDYDILDDEEEEKLKNRWFRLSDEKVSAVSEGCVLAQTGAFMLFYEAVLDDSSEDMNGQSSAGLNEKAPKSNGHVDAPTSPLSSSSSWSSDA</sequence>
<dbReference type="EC" id="3.4.19.12" evidence="3"/>
<accession>A0A167ZU56</accession>
<dbReference type="GO" id="GO:0005634">
    <property type="term" value="C:nucleus"/>
    <property type="evidence" value="ECO:0007669"/>
    <property type="project" value="TreeGrafter"/>
</dbReference>
<comment type="similarity">
    <text evidence="2">Belongs to the peptidase C19 family.</text>
</comment>
<evidence type="ECO:0000256" key="4">
    <source>
        <dbReference type="ARBA" id="ARBA00022670"/>
    </source>
</evidence>
<dbReference type="VEuPathDB" id="FungiDB:AAP_02562"/>
<evidence type="ECO:0000256" key="3">
    <source>
        <dbReference type="ARBA" id="ARBA00012759"/>
    </source>
</evidence>
<dbReference type="PANTHER" id="PTHR24006">
    <property type="entry name" value="UBIQUITIN CARBOXYL-TERMINAL HYDROLASE"/>
    <property type="match status" value="1"/>
</dbReference>
<dbReference type="Gene3D" id="3.90.70.10">
    <property type="entry name" value="Cysteine proteinases"/>
    <property type="match status" value="1"/>
</dbReference>
<dbReference type="Proteomes" id="UP000242877">
    <property type="component" value="Unassembled WGS sequence"/>
</dbReference>
<comment type="caution">
    <text evidence="10">The sequence shown here is derived from an EMBL/GenBank/DDBJ whole genome shotgun (WGS) entry which is preliminary data.</text>
</comment>
<dbReference type="PROSITE" id="PS50235">
    <property type="entry name" value="USP_3"/>
    <property type="match status" value="1"/>
</dbReference>
<name>A0A167ZU56_9EURO</name>
<feature type="domain" description="USP" evidence="9">
    <location>
        <begin position="142"/>
        <end position="578"/>
    </location>
</feature>
<dbReference type="PROSITE" id="PS00973">
    <property type="entry name" value="USP_2"/>
    <property type="match status" value="1"/>
</dbReference>
<evidence type="ECO:0000256" key="6">
    <source>
        <dbReference type="ARBA" id="ARBA00022801"/>
    </source>
</evidence>
<evidence type="ECO:0000256" key="5">
    <source>
        <dbReference type="ARBA" id="ARBA00022786"/>
    </source>
</evidence>
<dbReference type="GO" id="GO:0004843">
    <property type="term" value="F:cysteine-type deubiquitinase activity"/>
    <property type="evidence" value="ECO:0007669"/>
    <property type="project" value="UniProtKB-EC"/>
</dbReference>
<evidence type="ECO:0000313" key="11">
    <source>
        <dbReference type="Proteomes" id="UP000242877"/>
    </source>
</evidence>
<keyword evidence="5" id="KW-0833">Ubl conjugation pathway</keyword>
<keyword evidence="4" id="KW-0645">Protease</keyword>
<dbReference type="InterPro" id="IPR038765">
    <property type="entry name" value="Papain-like_cys_pep_sf"/>
</dbReference>
<dbReference type="PANTHER" id="PTHR24006:SF888">
    <property type="entry name" value="UBIQUITIN CARBOXYL-TERMINAL HYDROLASE 30"/>
    <property type="match status" value="1"/>
</dbReference>
<evidence type="ECO:0000256" key="8">
    <source>
        <dbReference type="SAM" id="MobiDB-lite"/>
    </source>
</evidence>
<keyword evidence="11" id="KW-1185">Reference proteome</keyword>
<proteinExistence type="inferred from homology"/>
<evidence type="ECO:0000259" key="9">
    <source>
        <dbReference type="PROSITE" id="PS50235"/>
    </source>
</evidence>
<dbReference type="InterPro" id="IPR028889">
    <property type="entry name" value="USP"/>
</dbReference>
<evidence type="ECO:0000313" key="10">
    <source>
        <dbReference type="EMBL" id="KZZ93096.1"/>
    </source>
</evidence>
<evidence type="ECO:0000256" key="2">
    <source>
        <dbReference type="ARBA" id="ARBA00009085"/>
    </source>
</evidence>
<protein>
    <recommendedName>
        <fullName evidence="3">ubiquitinyl hydrolase 1</fullName>
        <ecNumber evidence="3">3.4.19.12</ecNumber>
    </recommendedName>
</protein>
<dbReference type="EMBL" id="AZGZ01000009">
    <property type="protein sequence ID" value="KZZ93096.1"/>
    <property type="molecule type" value="Genomic_DNA"/>
</dbReference>
<dbReference type="Pfam" id="PF00443">
    <property type="entry name" value="UCH"/>
    <property type="match status" value="1"/>
</dbReference>
<dbReference type="CDD" id="cd02662">
    <property type="entry name" value="Peptidase_C19F"/>
    <property type="match status" value="1"/>
</dbReference>
<evidence type="ECO:0000256" key="1">
    <source>
        <dbReference type="ARBA" id="ARBA00000707"/>
    </source>
</evidence>
<feature type="region of interest" description="Disordered" evidence="8">
    <location>
        <begin position="583"/>
        <end position="622"/>
    </location>
</feature>
<dbReference type="OrthoDB" id="4205808at2759"/>
<dbReference type="InterPro" id="IPR050164">
    <property type="entry name" value="Peptidase_C19"/>
</dbReference>
<organism evidence="10 11">
    <name type="scientific">Ascosphaera apis ARSEF 7405</name>
    <dbReference type="NCBI Taxonomy" id="392613"/>
    <lineage>
        <taxon>Eukaryota</taxon>
        <taxon>Fungi</taxon>
        <taxon>Dikarya</taxon>
        <taxon>Ascomycota</taxon>
        <taxon>Pezizomycotina</taxon>
        <taxon>Eurotiomycetes</taxon>
        <taxon>Eurotiomycetidae</taxon>
        <taxon>Onygenales</taxon>
        <taxon>Ascosphaeraceae</taxon>
        <taxon>Ascosphaera</taxon>
    </lineage>
</organism>